<organism evidence="4 5">
    <name type="scientific">Deinococcus soli</name>
    <name type="common">ex Cha et al. 2016</name>
    <dbReference type="NCBI Taxonomy" id="1309411"/>
    <lineage>
        <taxon>Bacteria</taxon>
        <taxon>Thermotogati</taxon>
        <taxon>Deinococcota</taxon>
        <taxon>Deinococci</taxon>
        <taxon>Deinococcales</taxon>
        <taxon>Deinococcaceae</taxon>
        <taxon>Deinococcus</taxon>
    </lineage>
</organism>
<reference evidence="4" key="1">
    <citation type="submission" date="2023-07" db="EMBL/GenBank/DDBJ databases">
        <title>Sorghum-associated microbial communities from plants grown in Nebraska, USA.</title>
        <authorList>
            <person name="Schachtman D."/>
        </authorList>
    </citation>
    <scope>NUCLEOTIDE SEQUENCE</scope>
    <source>
        <strain evidence="4">BE330</strain>
    </source>
</reference>
<feature type="compositionally biased region" description="Basic and acidic residues" evidence="1">
    <location>
        <begin position="1"/>
        <end position="13"/>
    </location>
</feature>
<feature type="compositionally biased region" description="Pro residues" evidence="1">
    <location>
        <begin position="14"/>
        <end position="28"/>
    </location>
</feature>
<accession>A0AAE3XHP7</accession>
<name>A0AAE3XHP7_9DEIO</name>
<feature type="transmembrane region" description="Helical" evidence="2">
    <location>
        <begin position="173"/>
        <end position="191"/>
    </location>
</feature>
<comment type="caution">
    <text evidence="4">The sequence shown here is derived from an EMBL/GenBank/DDBJ whole genome shotgun (WGS) entry which is preliminary data.</text>
</comment>
<dbReference type="Proteomes" id="UP001185331">
    <property type="component" value="Unassembled WGS sequence"/>
</dbReference>
<dbReference type="AlphaFoldDB" id="A0AAE3XHP7"/>
<keyword evidence="2" id="KW-0812">Transmembrane</keyword>
<sequence length="192" mass="21246">MTRTASRPEDAERPPMPVHPHPTPPPRRAGPSPLAPIILGSLFAALILATMVVPAALTIREYQQARQWVPTDATVTDSYSTATRTGHTRRFPATCRVTYRYVAAGRTYTSDQIGFDDLSVDGNIQYRCLTFRDTPVPQPGDVIPIIYDPRRPDRAAFLPTFPRGARQDLMRGALILCFIGALTALIVRFNAD</sequence>
<evidence type="ECO:0000313" key="4">
    <source>
        <dbReference type="EMBL" id="MDR6221561.1"/>
    </source>
</evidence>
<dbReference type="EMBL" id="JAVDQK010000056">
    <property type="protein sequence ID" value="MDR6221561.1"/>
    <property type="molecule type" value="Genomic_DNA"/>
</dbReference>
<evidence type="ECO:0000259" key="3">
    <source>
        <dbReference type="Pfam" id="PF12158"/>
    </source>
</evidence>
<proteinExistence type="predicted"/>
<keyword evidence="2" id="KW-1133">Transmembrane helix</keyword>
<keyword evidence="2" id="KW-0472">Membrane</keyword>
<evidence type="ECO:0000256" key="1">
    <source>
        <dbReference type="SAM" id="MobiDB-lite"/>
    </source>
</evidence>
<evidence type="ECO:0000313" key="5">
    <source>
        <dbReference type="Proteomes" id="UP001185331"/>
    </source>
</evidence>
<feature type="domain" description="DUF3592" evidence="3">
    <location>
        <begin position="71"/>
        <end position="159"/>
    </location>
</feature>
<protein>
    <recommendedName>
        <fullName evidence="3">DUF3592 domain-containing protein</fullName>
    </recommendedName>
</protein>
<feature type="transmembrane region" description="Helical" evidence="2">
    <location>
        <begin position="34"/>
        <end position="57"/>
    </location>
</feature>
<dbReference type="RefSeq" id="WP_188847078.1">
    <property type="nucleotide sequence ID" value="NZ_BMHJ01000128.1"/>
</dbReference>
<gene>
    <name evidence="4" type="ORF">J2Y00_005202</name>
</gene>
<dbReference type="Pfam" id="PF12158">
    <property type="entry name" value="DUF3592"/>
    <property type="match status" value="1"/>
</dbReference>
<feature type="region of interest" description="Disordered" evidence="1">
    <location>
        <begin position="1"/>
        <end position="32"/>
    </location>
</feature>
<evidence type="ECO:0000256" key="2">
    <source>
        <dbReference type="SAM" id="Phobius"/>
    </source>
</evidence>
<dbReference type="InterPro" id="IPR021994">
    <property type="entry name" value="DUF3592"/>
</dbReference>